<name>A0A7X5RLT3_9ALTE</name>
<dbReference type="AlphaFoldDB" id="A0A7X5RLT3"/>
<accession>A0A7X5RLT3</accession>
<organism evidence="1 2">
    <name type="scientific">Alteromonas profundi</name>
    <dbReference type="NCBI Taxonomy" id="2696062"/>
    <lineage>
        <taxon>Bacteria</taxon>
        <taxon>Pseudomonadati</taxon>
        <taxon>Pseudomonadota</taxon>
        <taxon>Gammaproteobacteria</taxon>
        <taxon>Alteromonadales</taxon>
        <taxon>Alteromonadaceae</taxon>
        <taxon>Alteromonas/Salinimonas group</taxon>
        <taxon>Alteromonas</taxon>
    </lineage>
</organism>
<proteinExistence type="predicted"/>
<comment type="caution">
    <text evidence="1">The sequence shown here is derived from an EMBL/GenBank/DDBJ whole genome shotgun (WGS) entry which is preliminary data.</text>
</comment>
<gene>
    <name evidence="1" type="ORF">GTH32_12740</name>
</gene>
<sequence>MEEPKETLWRYMPFAQLVRMLQTQKLWVSHVSSFEDKLEGTLDFTHWKINPDVRKDAIENLISAFSNTYVSCWHSASSESLAMWRLYGGQGFSVAVQTEWMRLARTIEGELDYKTDSIGIIGAVNYVNPFDGSPVERTKPNPLVIPMGVRNLSAPYYFQFLMRKSSAFAYEKEFRAVFDLKGQEGRGVDVPFKPEYLITCVYVSPEADDWMIETVKELVHQQFGLTHIDVRRSDISPHFRGHNA</sequence>
<dbReference type="Proteomes" id="UP000470213">
    <property type="component" value="Unassembled WGS sequence"/>
</dbReference>
<reference evidence="1 2" key="1">
    <citation type="submission" date="2020-01" db="EMBL/GenBank/DDBJ databases">
        <authorList>
            <person name="Chen J."/>
            <person name="Zhu S."/>
            <person name="Yang J."/>
        </authorList>
    </citation>
    <scope>NUCLEOTIDE SEQUENCE [LARGE SCALE GENOMIC DNA]</scope>
    <source>
        <strain evidence="1 2">345S023</strain>
    </source>
</reference>
<evidence type="ECO:0000313" key="1">
    <source>
        <dbReference type="EMBL" id="NDV92041.1"/>
    </source>
</evidence>
<protein>
    <submittedName>
        <fullName evidence="1">DUF2971 domain-containing protein</fullName>
    </submittedName>
</protein>
<dbReference type="RefSeq" id="WP_049587418.1">
    <property type="nucleotide sequence ID" value="NZ_JAAAWN010000016.1"/>
</dbReference>
<dbReference type="EMBL" id="JAAAWN010000016">
    <property type="protein sequence ID" value="NDV92041.1"/>
    <property type="molecule type" value="Genomic_DNA"/>
</dbReference>
<keyword evidence="2" id="KW-1185">Reference proteome</keyword>
<evidence type="ECO:0000313" key="2">
    <source>
        <dbReference type="Proteomes" id="UP000470213"/>
    </source>
</evidence>